<organism evidence="3 4">
    <name type="scientific">Trichuris trichiura</name>
    <name type="common">Whipworm</name>
    <name type="synonym">Trichocephalus trichiurus</name>
    <dbReference type="NCBI Taxonomy" id="36087"/>
    <lineage>
        <taxon>Eukaryota</taxon>
        <taxon>Metazoa</taxon>
        <taxon>Ecdysozoa</taxon>
        <taxon>Nematoda</taxon>
        <taxon>Enoplea</taxon>
        <taxon>Dorylaimia</taxon>
        <taxon>Trichinellida</taxon>
        <taxon>Trichuridae</taxon>
        <taxon>Trichuris</taxon>
    </lineage>
</organism>
<dbReference type="Proteomes" id="UP000030665">
    <property type="component" value="Unassembled WGS sequence"/>
</dbReference>
<evidence type="ECO:0000256" key="1">
    <source>
        <dbReference type="SAM" id="Phobius"/>
    </source>
</evidence>
<gene>
    <name evidence="3" type="ORF">TTRE_0000132001</name>
</gene>
<accession>A0A077YY58</accession>
<keyword evidence="1" id="KW-0812">Transmembrane</keyword>
<dbReference type="EMBL" id="HG805839">
    <property type="protein sequence ID" value="CDW53057.1"/>
    <property type="molecule type" value="Genomic_DNA"/>
</dbReference>
<proteinExistence type="predicted"/>
<sequence>MVAREKLLDIFCLLLMVVKVSGHSQALGLTAEQLNMMDKVVTCRAHCIDAFGYRSDLTADVGCHLDSDCFMCWENCEMFYRTFEIWGSMCDEPSICFDGCRLACAVYRLNLPANAPHANAWAFTQAIKVLRSSNLDQIELRWSPPIPLLPIVPPVPRMVYALFWKLNTQSDLWLPLNHTASTAFYTTNLEVVRNGINFMVFAYTKDGRAAVTQFKENPSSLEMGDNSGVVEKLDNAPINQQSGTSYFKLPLVGYLSLIIIASVLTFVIAIIVCKHVCFRSHRLWSINSNRAIHFRRVRAVDALEKRLSLANRGQSRNNGVFSSSTNLLKVKKSGDQTPKIERVLTNYENCADANFPAASGLSVYCDSPELRVHSEGDCLLKIMDCPNRYGRVFIDPQELRQCLNQEYPTFV</sequence>
<feature type="transmembrane region" description="Helical" evidence="1">
    <location>
        <begin position="251"/>
        <end position="273"/>
    </location>
</feature>
<keyword evidence="1" id="KW-1133">Transmembrane helix</keyword>
<protein>
    <submittedName>
        <fullName evidence="3">Uncharacterized protein</fullName>
    </submittedName>
</protein>
<evidence type="ECO:0000256" key="2">
    <source>
        <dbReference type="SAM" id="SignalP"/>
    </source>
</evidence>
<dbReference type="AlphaFoldDB" id="A0A077YY58"/>
<evidence type="ECO:0000313" key="4">
    <source>
        <dbReference type="Proteomes" id="UP000030665"/>
    </source>
</evidence>
<reference evidence="3" key="2">
    <citation type="submission" date="2014-03" db="EMBL/GenBank/DDBJ databases">
        <title>The whipworm genome and dual-species transcriptomics of an intimate host-pathogen interaction.</title>
        <authorList>
            <person name="Foth B.J."/>
            <person name="Tsai I.J."/>
            <person name="Reid A.J."/>
            <person name="Bancroft A.J."/>
            <person name="Nichol S."/>
            <person name="Tracey A."/>
            <person name="Holroyd N."/>
            <person name="Cotton J.A."/>
            <person name="Stanley E.J."/>
            <person name="Zarowiecki M."/>
            <person name="Liu J.Z."/>
            <person name="Huckvale T."/>
            <person name="Cooper P.J."/>
            <person name="Grencis R.K."/>
            <person name="Berriman M."/>
        </authorList>
    </citation>
    <scope>NUCLEOTIDE SEQUENCE [LARGE SCALE GENOMIC DNA]</scope>
</reference>
<keyword evidence="4" id="KW-1185">Reference proteome</keyword>
<name>A0A077YY58_TRITR</name>
<feature type="signal peptide" evidence="2">
    <location>
        <begin position="1"/>
        <end position="22"/>
    </location>
</feature>
<reference evidence="3" key="1">
    <citation type="submission" date="2014-01" db="EMBL/GenBank/DDBJ databases">
        <authorList>
            <person name="Aslett M."/>
        </authorList>
    </citation>
    <scope>NUCLEOTIDE SEQUENCE</scope>
</reference>
<evidence type="ECO:0000313" key="3">
    <source>
        <dbReference type="EMBL" id="CDW53057.1"/>
    </source>
</evidence>
<keyword evidence="2" id="KW-0732">Signal</keyword>
<keyword evidence="1" id="KW-0472">Membrane</keyword>
<dbReference type="OrthoDB" id="8195614at2759"/>
<feature type="chain" id="PRO_5001728157" evidence="2">
    <location>
        <begin position="23"/>
        <end position="411"/>
    </location>
</feature>